<gene>
    <name evidence="1" type="ORF">H8E29_07105</name>
</gene>
<evidence type="ECO:0000313" key="1">
    <source>
        <dbReference type="EMBL" id="MBC8335013.1"/>
    </source>
</evidence>
<sequence length="49" mass="5522">MPVKRWSEDFKMLCQGNRSCLSSREDAAKVDGSELKVLDIAGIIILRLE</sequence>
<dbReference type="AlphaFoldDB" id="A0A8J6NKU3"/>
<protein>
    <submittedName>
        <fullName evidence="1">Uncharacterized protein</fullName>
    </submittedName>
</protein>
<proteinExistence type="predicted"/>
<comment type="caution">
    <text evidence="1">The sequence shown here is derived from an EMBL/GenBank/DDBJ whole genome shotgun (WGS) entry which is preliminary data.</text>
</comment>
<organism evidence="1 2">
    <name type="scientific">Candidatus Desulfolinea nitratireducens</name>
    <dbReference type="NCBI Taxonomy" id="2841698"/>
    <lineage>
        <taxon>Bacteria</taxon>
        <taxon>Bacillati</taxon>
        <taxon>Chloroflexota</taxon>
        <taxon>Anaerolineae</taxon>
        <taxon>Anaerolineales</taxon>
        <taxon>Anaerolineales incertae sedis</taxon>
        <taxon>Candidatus Desulfolinea</taxon>
    </lineage>
</organism>
<dbReference type="EMBL" id="JACNJN010000086">
    <property type="protein sequence ID" value="MBC8335013.1"/>
    <property type="molecule type" value="Genomic_DNA"/>
</dbReference>
<dbReference type="Proteomes" id="UP000614469">
    <property type="component" value="Unassembled WGS sequence"/>
</dbReference>
<evidence type="ECO:0000313" key="2">
    <source>
        <dbReference type="Proteomes" id="UP000614469"/>
    </source>
</evidence>
<accession>A0A8J6NKU3</accession>
<reference evidence="1 2" key="1">
    <citation type="submission" date="2020-08" db="EMBL/GenBank/DDBJ databases">
        <title>Bridging the membrane lipid divide: bacteria of the FCB group superphylum have the potential to synthesize archaeal ether lipids.</title>
        <authorList>
            <person name="Villanueva L."/>
            <person name="Von Meijenfeldt F.A.B."/>
            <person name="Westbye A.B."/>
            <person name="Yadav S."/>
            <person name="Hopmans E.C."/>
            <person name="Dutilh B.E."/>
            <person name="Sinninghe Damste J.S."/>
        </authorList>
    </citation>
    <scope>NUCLEOTIDE SEQUENCE [LARGE SCALE GENOMIC DNA]</scope>
    <source>
        <strain evidence="1">NIOZ-UU36</strain>
    </source>
</reference>
<name>A0A8J6NKU3_9CHLR</name>